<feature type="compositionally biased region" description="Pro residues" evidence="1">
    <location>
        <begin position="90"/>
        <end position="105"/>
    </location>
</feature>
<sequence length="385" mass="42016">MFSGGRNPDRYGGIPVPSLDATSPYNPPGDMRRSPHDHPQDMGRSPREQPVSLDPAAAGYPTPPYPAQPYPYGYPYSYPPPSPYGYPPYLSPTPGWPQWPPPPGAPGMLPQTPYTPGHPAPAYPPPAFPAHPGYPADRGRRGRDKSMAEDYSVDRIDKWSRPSEFRAPSLNLAELGFLQPKGVEINPILAVGSDSKPAPVLQWNIAFPQSTAKKAGDDTGRALGMDDRQIPATWPAIKKMTIVLDDPNLSRWEILVVGNRGGCVTVGDVLAAVHSGLQAGIHPAEWEAISANQSTHVRQYWKRIVAWANFNRSTDPRAPGGHMAGTMQRIDFLCANTIWGGLIADERQSRGLMKHAQSGYWIFRLELLTNDIGEGTMPPPGRGTV</sequence>
<accession>A0A167I6F3</accession>
<protein>
    <recommendedName>
        <fullName evidence="2">DUF6699 domain-containing protein</fullName>
    </recommendedName>
</protein>
<organism evidence="3 4">
    <name type="scientific">Calocera viscosa (strain TUFC12733)</name>
    <dbReference type="NCBI Taxonomy" id="1330018"/>
    <lineage>
        <taxon>Eukaryota</taxon>
        <taxon>Fungi</taxon>
        <taxon>Dikarya</taxon>
        <taxon>Basidiomycota</taxon>
        <taxon>Agaricomycotina</taxon>
        <taxon>Dacrymycetes</taxon>
        <taxon>Dacrymycetales</taxon>
        <taxon>Dacrymycetaceae</taxon>
        <taxon>Calocera</taxon>
    </lineage>
</organism>
<evidence type="ECO:0000256" key="1">
    <source>
        <dbReference type="SAM" id="MobiDB-lite"/>
    </source>
</evidence>
<dbReference type="OrthoDB" id="3352225at2759"/>
<feature type="region of interest" description="Disordered" evidence="1">
    <location>
        <begin position="90"/>
        <end position="109"/>
    </location>
</feature>
<name>A0A167I6F3_CALVF</name>
<evidence type="ECO:0000313" key="3">
    <source>
        <dbReference type="EMBL" id="KZO92345.1"/>
    </source>
</evidence>
<feature type="region of interest" description="Disordered" evidence="1">
    <location>
        <begin position="1"/>
        <end position="64"/>
    </location>
</feature>
<feature type="domain" description="DUF6699" evidence="2">
    <location>
        <begin position="201"/>
        <end position="346"/>
    </location>
</feature>
<dbReference type="STRING" id="1330018.A0A167I6F3"/>
<evidence type="ECO:0000313" key="4">
    <source>
        <dbReference type="Proteomes" id="UP000076738"/>
    </source>
</evidence>
<dbReference type="Pfam" id="PF20415">
    <property type="entry name" value="DUF6699"/>
    <property type="match status" value="1"/>
</dbReference>
<feature type="region of interest" description="Disordered" evidence="1">
    <location>
        <begin position="127"/>
        <end position="149"/>
    </location>
</feature>
<gene>
    <name evidence="3" type="ORF">CALVIDRAFT_567396</name>
</gene>
<proteinExistence type="predicted"/>
<dbReference type="AlphaFoldDB" id="A0A167I6F3"/>
<reference evidence="3 4" key="1">
    <citation type="journal article" date="2016" name="Mol. Biol. Evol.">
        <title>Comparative Genomics of Early-Diverging Mushroom-Forming Fungi Provides Insights into the Origins of Lignocellulose Decay Capabilities.</title>
        <authorList>
            <person name="Nagy L.G."/>
            <person name="Riley R."/>
            <person name="Tritt A."/>
            <person name="Adam C."/>
            <person name="Daum C."/>
            <person name="Floudas D."/>
            <person name="Sun H."/>
            <person name="Yadav J.S."/>
            <person name="Pangilinan J."/>
            <person name="Larsson K.H."/>
            <person name="Matsuura K."/>
            <person name="Barry K."/>
            <person name="Labutti K."/>
            <person name="Kuo R."/>
            <person name="Ohm R.A."/>
            <person name="Bhattacharya S.S."/>
            <person name="Shirouzu T."/>
            <person name="Yoshinaga Y."/>
            <person name="Martin F.M."/>
            <person name="Grigoriev I.V."/>
            <person name="Hibbett D.S."/>
        </authorList>
    </citation>
    <scope>NUCLEOTIDE SEQUENCE [LARGE SCALE GENOMIC DNA]</scope>
    <source>
        <strain evidence="3 4">TUFC12733</strain>
    </source>
</reference>
<dbReference type="InterPro" id="IPR046522">
    <property type="entry name" value="DUF6699"/>
</dbReference>
<keyword evidence="4" id="KW-1185">Reference proteome</keyword>
<dbReference type="EMBL" id="KV417311">
    <property type="protein sequence ID" value="KZO92345.1"/>
    <property type="molecule type" value="Genomic_DNA"/>
</dbReference>
<feature type="compositionally biased region" description="Basic and acidic residues" evidence="1">
    <location>
        <begin position="30"/>
        <end position="47"/>
    </location>
</feature>
<dbReference type="Proteomes" id="UP000076738">
    <property type="component" value="Unassembled WGS sequence"/>
</dbReference>
<evidence type="ECO:0000259" key="2">
    <source>
        <dbReference type="Pfam" id="PF20415"/>
    </source>
</evidence>